<organism evidence="3 4">
    <name type="scientific">Stutzerimonas tarimensis</name>
    <dbReference type="NCBI Taxonomy" id="1507735"/>
    <lineage>
        <taxon>Bacteria</taxon>
        <taxon>Pseudomonadati</taxon>
        <taxon>Pseudomonadota</taxon>
        <taxon>Gammaproteobacteria</taxon>
        <taxon>Pseudomonadales</taxon>
        <taxon>Pseudomonadaceae</taxon>
        <taxon>Stutzerimonas</taxon>
    </lineage>
</organism>
<feature type="region of interest" description="Disordered" evidence="1">
    <location>
        <begin position="1"/>
        <end position="22"/>
    </location>
</feature>
<feature type="compositionally biased region" description="Basic and acidic residues" evidence="1">
    <location>
        <begin position="1"/>
        <end position="13"/>
    </location>
</feature>
<dbReference type="Pfam" id="PF07332">
    <property type="entry name" value="Phage_holin_3_6"/>
    <property type="match status" value="1"/>
</dbReference>
<evidence type="ECO:0000313" key="3">
    <source>
        <dbReference type="EMBL" id="MFC3609228.1"/>
    </source>
</evidence>
<dbReference type="InterPro" id="IPR009937">
    <property type="entry name" value="Phage_holin_3_6"/>
</dbReference>
<keyword evidence="4" id="KW-1185">Reference proteome</keyword>
<reference evidence="4" key="1">
    <citation type="journal article" date="2019" name="Int. J. Syst. Evol. Microbiol.">
        <title>The Global Catalogue of Microorganisms (GCM) 10K type strain sequencing project: providing services to taxonomists for standard genome sequencing and annotation.</title>
        <authorList>
            <consortium name="The Broad Institute Genomics Platform"/>
            <consortium name="The Broad Institute Genome Sequencing Center for Infectious Disease"/>
            <person name="Wu L."/>
            <person name="Ma J."/>
        </authorList>
    </citation>
    <scope>NUCLEOTIDE SEQUENCE [LARGE SCALE GENOMIC DNA]</scope>
    <source>
        <strain evidence="4">KCTC 42447</strain>
    </source>
</reference>
<feature type="transmembrane region" description="Helical" evidence="2">
    <location>
        <begin position="69"/>
        <end position="92"/>
    </location>
</feature>
<evidence type="ECO:0000256" key="2">
    <source>
        <dbReference type="SAM" id="Phobius"/>
    </source>
</evidence>
<dbReference type="Proteomes" id="UP001595630">
    <property type="component" value="Unassembled WGS sequence"/>
</dbReference>
<sequence>MSEQRKVTPEHADVAANRGTHTANVHQHDHSVGGLLRQLGREVPALFTKELALAKAEISDSLRATKAGVASVATGGAVLLGGFIILLLSAVYGLSNVVAPWLAALIVGAVVVVVGLVMVSAGKKKFEASSFKPDRTINSLNKDKEAVRGHAHEHS</sequence>
<accession>A0ABV7T9Q6</accession>
<proteinExistence type="predicted"/>
<keyword evidence="2" id="KW-0812">Transmembrane</keyword>
<dbReference type="EMBL" id="JBHRXZ010000024">
    <property type="protein sequence ID" value="MFC3609228.1"/>
    <property type="molecule type" value="Genomic_DNA"/>
</dbReference>
<name>A0ABV7T9Q6_9GAMM</name>
<evidence type="ECO:0000256" key="1">
    <source>
        <dbReference type="SAM" id="MobiDB-lite"/>
    </source>
</evidence>
<evidence type="ECO:0000313" key="4">
    <source>
        <dbReference type="Proteomes" id="UP001595630"/>
    </source>
</evidence>
<keyword evidence="2" id="KW-1133">Transmembrane helix</keyword>
<protein>
    <submittedName>
        <fullName evidence="3">Phage holin family protein</fullName>
    </submittedName>
</protein>
<gene>
    <name evidence="3" type="ORF">ACFOMF_15715</name>
</gene>
<keyword evidence="2" id="KW-0472">Membrane</keyword>
<dbReference type="RefSeq" id="WP_386366584.1">
    <property type="nucleotide sequence ID" value="NZ_JBHRXZ010000024.1"/>
</dbReference>
<feature type="transmembrane region" description="Helical" evidence="2">
    <location>
        <begin position="98"/>
        <end position="119"/>
    </location>
</feature>
<comment type="caution">
    <text evidence="3">The sequence shown here is derived from an EMBL/GenBank/DDBJ whole genome shotgun (WGS) entry which is preliminary data.</text>
</comment>